<accession>A0A0G0FB42</accession>
<dbReference type="EMBL" id="LBQH01000026">
    <property type="protein sequence ID" value="KKP76722.1"/>
    <property type="molecule type" value="Genomic_DNA"/>
</dbReference>
<comment type="caution">
    <text evidence="1">The sequence shown here is derived from an EMBL/GenBank/DDBJ whole genome shotgun (WGS) entry which is preliminary data.</text>
</comment>
<sequence>KDPKRDITSPAHTLKPIEIDQPLKAYLKAQGLDLSSIPQKEQKIAVRKVASMSQGGITEDFTDKVGPEIKSIVESIATSIHAFALGVDIMCKDISKPLTTDNGAILEINTMPEAYLNLFPVIGIDRGYVADTYIKKLLVNNKTKKIVVIGHPQYDIPTTLKQKNMFSSYLKKEDVVGEYKDGEIRINSLALNKDLTKKQGVEALKLNASLDAIIIHHRNWEEVAKDGLGLNKINLLMIETSLKENKDCMKVINKYKRKGLISKIKTF</sequence>
<feature type="non-terminal residue" evidence="1">
    <location>
        <position position="1"/>
    </location>
</feature>
<reference evidence="1 2" key="1">
    <citation type="journal article" date="2015" name="Nature">
        <title>rRNA introns, odd ribosomes, and small enigmatic genomes across a large radiation of phyla.</title>
        <authorList>
            <person name="Brown C.T."/>
            <person name="Hug L.A."/>
            <person name="Thomas B.C."/>
            <person name="Sharon I."/>
            <person name="Castelle C.J."/>
            <person name="Singh A."/>
            <person name="Wilkins M.J."/>
            <person name="Williams K.H."/>
            <person name="Banfield J.F."/>
        </authorList>
    </citation>
    <scope>NUCLEOTIDE SEQUENCE [LARGE SCALE GENOMIC DNA]</scope>
</reference>
<name>A0A0G0FB42_9BACT</name>
<dbReference type="Gene3D" id="3.30.470.20">
    <property type="entry name" value="ATP-grasp fold, B domain"/>
    <property type="match status" value="1"/>
</dbReference>
<gene>
    <name evidence="1" type="ORF">UR73_C0026G0005</name>
</gene>
<organism evidence="1 2">
    <name type="scientific">candidate division WS6 bacterium GW2011_GWF1_35_23</name>
    <dbReference type="NCBI Taxonomy" id="1619097"/>
    <lineage>
        <taxon>Bacteria</taxon>
        <taxon>Candidatus Dojkabacteria</taxon>
    </lineage>
</organism>
<dbReference type="Proteomes" id="UP000034816">
    <property type="component" value="Unassembled WGS sequence"/>
</dbReference>
<protein>
    <submittedName>
        <fullName evidence="1">Cyanophycin synthetase</fullName>
    </submittedName>
</protein>
<dbReference type="AlphaFoldDB" id="A0A0G0FB42"/>
<evidence type="ECO:0000313" key="1">
    <source>
        <dbReference type="EMBL" id="KKP76722.1"/>
    </source>
</evidence>
<evidence type="ECO:0000313" key="2">
    <source>
        <dbReference type="Proteomes" id="UP000034816"/>
    </source>
</evidence>
<proteinExistence type="predicted"/>